<protein>
    <submittedName>
        <fullName evidence="2">Uncharacterized protein</fullName>
    </submittedName>
</protein>
<evidence type="ECO:0000256" key="1">
    <source>
        <dbReference type="SAM" id="MobiDB-lite"/>
    </source>
</evidence>
<comment type="caution">
    <text evidence="2">The sequence shown here is derived from an EMBL/GenBank/DDBJ whole genome shotgun (WGS) entry which is preliminary data.</text>
</comment>
<dbReference type="EMBL" id="SPHZ02000001">
    <property type="protein sequence ID" value="KAF0932206.1"/>
    <property type="molecule type" value="Genomic_DNA"/>
</dbReference>
<name>A0A6G1F5L0_9ORYZ</name>
<feature type="region of interest" description="Disordered" evidence="1">
    <location>
        <begin position="28"/>
        <end position="76"/>
    </location>
</feature>
<feature type="region of interest" description="Disordered" evidence="1">
    <location>
        <begin position="89"/>
        <end position="114"/>
    </location>
</feature>
<dbReference type="AlphaFoldDB" id="A0A6G1F5L0"/>
<evidence type="ECO:0000313" key="2">
    <source>
        <dbReference type="EMBL" id="KAF0932206.1"/>
    </source>
</evidence>
<sequence>MISCPHPHHPDALLPLASLAAGAGAGDFLYSSTAPAPPPHRPGIPKTPARSSRSKQAGGKHSAAPPPLPLPPSLLSRASDPYASAVVPAEYAGAMPPPPSDYYMGKGARRSGGRLRLRRRPRLAVDALAEWLSVLSLYRSCKRAAACFAAKAKPPPAP</sequence>
<dbReference type="Proteomes" id="UP000479710">
    <property type="component" value="Unassembled WGS sequence"/>
</dbReference>
<evidence type="ECO:0000313" key="3">
    <source>
        <dbReference type="Proteomes" id="UP000479710"/>
    </source>
</evidence>
<accession>A0A6G1F5L0</accession>
<gene>
    <name evidence="2" type="ORF">E2562_008732</name>
</gene>
<reference evidence="2 3" key="1">
    <citation type="submission" date="2019-11" db="EMBL/GenBank/DDBJ databases">
        <title>Whole genome sequence of Oryza granulata.</title>
        <authorList>
            <person name="Li W."/>
        </authorList>
    </citation>
    <scope>NUCLEOTIDE SEQUENCE [LARGE SCALE GENOMIC DNA]</scope>
    <source>
        <strain evidence="3">cv. Menghai</strain>
        <tissue evidence="2">Leaf</tissue>
    </source>
</reference>
<proteinExistence type="predicted"/>
<keyword evidence="3" id="KW-1185">Reference proteome</keyword>
<organism evidence="2 3">
    <name type="scientific">Oryza meyeriana var. granulata</name>
    <dbReference type="NCBI Taxonomy" id="110450"/>
    <lineage>
        <taxon>Eukaryota</taxon>
        <taxon>Viridiplantae</taxon>
        <taxon>Streptophyta</taxon>
        <taxon>Embryophyta</taxon>
        <taxon>Tracheophyta</taxon>
        <taxon>Spermatophyta</taxon>
        <taxon>Magnoliopsida</taxon>
        <taxon>Liliopsida</taxon>
        <taxon>Poales</taxon>
        <taxon>Poaceae</taxon>
        <taxon>BOP clade</taxon>
        <taxon>Oryzoideae</taxon>
        <taxon>Oryzeae</taxon>
        <taxon>Oryzinae</taxon>
        <taxon>Oryza</taxon>
        <taxon>Oryza meyeriana</taxon>
    </lineage>
</organism>
<dbReference type="PANTHER" id="PTHR33696">
    <property type="entry name" value="T22J18.15-RELATED"/>
    <property type="match status" value="1"/>
</dbReference>
<dbReference type="PANTHER" id="PTHR33696:SF5">
    <property type="entry name" value="OS02G0551600 PROTEIN"/>
    <property type="match status" value="1"/>
</dbReference>